<dbReference type="SUPFAM" id="SSF53448">
    <property type="entry name" value="Nucleotide-diphospho-sugar transferases"/>
    <property type="match status" value="1"/>
</dbReference>
<sequence length="283" mass="33323">MSVQVSIIVPCYKQAHFLKDSLQSVLDQNYTEWECIIVNDGSPDNTESIAQKWCAIDSRFKYLKKENGGLSSARNAGIGISKGEYILPLDADDLLHEDYLTLLVPELQQNPSLAIVSCYSNFFIENISNIIHKQKPIGTTYHALLYENNMMATSLYRKKCWEEVGGYDENMKQGFEDWEFWIAITKKGWEYKFVETFLFYYRKSKQSMLIETLNNHVESNMEYVFKKHSEIYIKQFDTTMEYLFYLIKKHHTSENKIKKSLEYKIAKIIAKPYRIVQRLMIKK</sequence>
<dbReference type="Proteomes" id="UP000321392">
    <property type="component" value="Unassembled WGS sequence"/>
</dbReference>
<gene>
    <name evidence="2" type="ORF">DFR66_101268</name>
    <name evidence="3" type="ORF">IQ02_00264</name>
</gene>
<proteinExistence type="predicted"/>
<evidence type="ECO:0000313" key="4">
    <source>
        <dbReference type="Proteomes" id="UP000254518"/>
    </source>
</evidence>
<organism evidence="3 5">
    <name type="scientific">Flavobacterium glaciei</name>
    <dbReference type="NCBI Taxonomy" id="386300"/>
    <lineage>
        <taxon>Bacteria</taxon>
        <taxon>Pseudomonadati</taxon>
        <taxon>Bacteroidota</taxon>
        <taxon>Flavobacteriia</taxon>
        <taxon>Flavobacteriales</taxon>
        <taxon>Flavobacteriaceae</taxon>
        <taxon>Flavobacterium</taxon>
    </lineage>
</organism>
<dbReference type="GO" id="GO:0016758">
    <property type="term" value="F:hexosyltransferase activity"/>
    <property type="evidence" value="ECO:0007669"/>
    <property type="project" value="UniProtKB-ARBA"/>
</dbReference>
<evidence type="ECO:0000313" key="2">
    <source>
        <dbReference type="EMBL" id="RDI58340.1"/>
    </source>
</evidence>
<reference evidence="3" key="3">
    <citation type="submission" date="2019-07" db="EMBL/GenBank/DDBJ databases">
        <authorList>
            <person name="Whitman W."/>
            <person name="Huntemann M."/>
            <person name="Clum A."/>
            <person name="Pillay M."/>
            <person name="Palaniappan K."/>
            <person name="Varghese N."/>
            <person name="Mikhailova N."/>
            <person name="Stamatis D."/>
            <person name="Reddy T."/>
            <person name="Daum C."/>
            <person name="Shapiro N."/>
            <person name="Ivanova N."/>
            <person name="Kyrpides N."/>
            <person name="Woyke T."/>
        </authorList>
    </citation>
    <scope>NUCLEOTIDE SEQUENCE</scope>
    <source>
        <strain evidence="3">CGMCC 1.5380</strain>
    </source>
</reference>
<dbReference type="PANTHER" id="PTHR22916:SF3">
    <property type="entry name" value="UDP-GLCNAC:BETAGAL BETA-1,3-N-ACETYLGLUCOSAMINYLTRANSFERASE-LIKE PROTEIN 1"/>
    <property type="match status" value="1"/>
</dbReference>
<dbReference type="PANTHER" id="PTHR22916">
    <property type="entry name" value="GLYCOSYLTRANSFERASE"/>
    <property type="match status" value="1"/>
</dbReference>
<dbReference type="EMBL" id="QQBA01000001">
    <property type="protein sequence ID" value="RDI58340.1"/>
    <property type="molecule type" value="Genomic_DNA"/>
</dbReference>
<dbReference type="InterPro" id="IPR029044">
    <property type="entry name" value="Nucleotide-diphossugar_trans"/>
</dbReference>
<reference evidence="2 4" key="2">
    <citation type="submission" date="2018-07" db="EMBL/GenBank/DDBJ databases">
        <title>Genomic Encyclopedia of Type Strains, Phase IV (KMG-IV): sequencing the most valuable type-strain genomes for metagenomic binning, comparative biology and taxonomic classification.</title>
        <authorList>
            <person name="Goeker M."/>
        </authorList>
    </citation>
    <scope>NUCLEOTIDE SEQUENCE [LARGE SCALE GENOMIC DNA]</scope>
    <source>
        <strain evidence="2 4">DSM 19728</strain>
    </source>
</reference>
<dbReference type="Gene3D" id="3.90.550.10">
    <property type="entry name" value="Spore Coat Polysaccharide Biosynthesis Protein SpsA, Chain A"/>
    <property type="match status" value="1"/>
</dbReference>
<protein>
    <recommendedName>
        <fullName evidence="1">Glycosyltransferase 2-like domain-containing protein</fullName>
    </recommendedName>
</protein>
<dbReference type="EMBL" id="VLKX01000001">
    <property type="protein sequence ID" value="TWI52125.1"/>
    <property type="molecule type" value="Genomic_DNA"/>
</dbReference>
<dbReference type="AlphaFoldDB" id="A0A562Q5T8"/>
<dbReference type="Pfam" id="PF00535">
    <property type="entry name" value="Glycos_transf_2"/>
    <property type="match status" value="1"/>
</dbReference>
<keyword evidence="4" id="KW-1185">Reference proteome</keyword>
<comment type="caution">
    <text evidence="3">The sequence shown here is derived from an EMBL/GenBank/DDBJ whole genome shotgun (WGS) entry which is preliminary data.</text>
</comment>
<dbReference type="CDD" id="cd00761">
    <property type="entry name" value="Glyco_tranf_GTA_type"/>
    <property type="match status" value="1"/>
</dbReference>
<name>A0A562Q5T8_9FLAO</name>
<accession>A0A562Q5T8</accession>
<reference evidence="3 5" key="1">
    <citation type="journal article" date="2015" name="Stand. Genomic Sci.">
        <title>Genomic Encyclopedia of Bacterial and Archaeal Type Strains, Phase III: the genomes of soil and plant-associated and newly described type strains.</title>
        <authorList>
            <person name="Whitman W.B."/>
            <person name="Woyke T."/>
            <person name="Klenk H.P."/>
            <person name="Zhou Y."/>
            <person name="Lilburn T.G."/>
            <person name="Beck B.J."/>
            <person name="De Vos P."/>
            <person name="Vandamme P."/>
            <person name="Eisen J.A."/>
            <person name="Garrity G."/>
            <person name="Hugenholtz P."/>
            <person name="Kyrpides N.C."/>
        </authorList>
    </citation>
    <scope>NUCLEOTIDE SEQUENCE [LARGE SCALE GENOMIC DNA]</scope>
    <source>
        <strain evidence="3 5">CGMCC 1.5380</strain>
    </source>
</reference>
<evidence type="ECO:0000313" key="3">
    <source>
        <dbReference type="EMBL" id="TWI52125.1"/>
    </source>
</evidence>
<dbReference type="Proteomes" id="UP000254518">
    <property type="component" value="Unassembled WGS sequence"/>
</dbReference>
<dbReference type="InterPro" id="IPR001173">
    <property type="entry name" value="Glyco_trans_2-like"/>
</dbReference>
<dbReference type="OrthoDB" id="597270at2"/>
<evidence type="ECO:0000313" key="5">
    <source>
        <dbReference type="Proteomes" id="UP000321392"/>
    </source>
</evidence>
<evidence type="ECO:0000259" key="1">
    <source>
        <dbReference type="Pfam" id="PF00535"/>
    </source>
</evidence>
<feature type="domain" description="Glycosyltransferase 2-like" evidence="1">
    <location>
        <begin position="6"/>
        <end position="126"/>
    </location>
</feature>